<gene>
    <name evidence="15" type="ORF">AVDCRST_MAG56-2736</name>
</gene>
<feature type="domain" description="Peptidase M1 membrane alanine aminopeptidase" evidence="13">
    <location>
        <begin position="257"/>
        <end position="449"/>
    </location>
</feature>
<dbReference type="PRINTS" id="PR00756">
    <property type="entry name" value="ALADIPTASE"/>
</dbReference>
<keyword evidence="12" id="KW-0732">Signal</keyword>
<dbReference type="GO" id="GO:0070006">
    <property type="term" value="F:metalloaminopeptidase activity"/>
    <property type="evidence" value="ECO:0007669"/>
    <property type="project" value="TreeGrafter"/>
</dbReference>
<dbReference type="Gene3D" id="1.10.390.10">
    <property type="entry name" value="Neutral Protease Domain 2"/>
    <property type="match status" value="1"/>
</dbReference>
<keyword evidence="7" id="KW-0645">Protease</keyword>
<evidence type="ECO:0000313" key="15">
    <source>
        <dbReference type="EMBL" id="CAA9265304.1"/>
    </source>
</evidence>
<dbReference type="InterPro" id="IPR014782">
    <property type="entry name" value="Peptidase_M1_dom"/>
</dbReference>
<feature type="signal peptide" evidence="12">
    <location>
        <begin position="1"/>
        <end position="23"/>
    </location>
</feature>
<evidence type="ECO:0000256" key="8">
    <source>
        <dbReference type="ARBA" id="ARBA00022723"/>
    </source>
</evidence>
<evidence type="ECO:0000256" key="4">
    <source>
        <dbReference type="ARBA" id="ARBA00012564"/>
    </source>
</evidence>
<evidence type="ECO:0000256" key="3">
    <source>
        <dbReference type="ARBA" id="ARBA00010136"/>
    </source>
</evidence>
<feature type="chain" id="PRO_5026745012" description="Aminopeptidase N" evidence="12">
    <location>
        <begin position="24"/>
        <end position="541"/>
    </location>
</feature>
<dbReference type="Pfam" id="PF01433">
    <property type="entry name" value="Peptidase_M1"/>
    <property type="match status" value="1"/>
</dbReference>
<keyword evidence="8" id="KW-0479">Metal-binding</keyword>
<evidence type="ECO:0000256" key="5">
    <source>
        <dbReference type="ARBA" id="ARBA00015611"/>
    </source>
</evidence>
<proteinExistence type="inferred from homology"/>
<evidence type="ECO:0000256" key="7">
    <source>
        <dbReference type="ARBA" id="ARBA00022670"/>
    </source>
</evidence>
<comment type="catalytic activity">
    <reaction evidence="1">
        <text>Release of an N-terminal amino acid, Xaa-|-Yaa- from a peptide, amide or arylamide. Xaa is preferably Ala, but may be most amino acids including Pro (slow action). When a terminal hydrophobic residue is followed by a prolyl residue, the two may be released as an intact Xaa-Pro dipeptide.</text>
        <dbReference type="EC" id="3.4.11.2"/>
    </reaction>
</comment>
<dbReference type="InterPro" id="IPR042097">
    <property type="entry name" value="Aminopeptidase_N-like_N_sf"/>
</dbReference>
<dbReference type="EC" id="3.4.11.2" evidence="4"/>
<name>A0A6J4J115_9SPHI</name>
<dbReference type="SUPFAM" id="SSF63737">
    <property type="entry name" value="Leukotriene A4 hydrolase N-terminal domain"/>
    <property type="match status" value="1"/>
</dbReference>
<feature type="domain" description="Aminopeptidase N-like N-terminal" evidence="14">
    <location>
        <begin position="33"/>
        <end position="207"/>
    </location>
</feature>
<reference evidence="15" key="1">
    <citation type="submission" date="2020-02" db="EMBL/GenBank/DDBJ databases">
        <authorList>
            <person name="Meier V. D."/>
        </authorList>
    </citation>
    <scope>NUCLEOTIDE SEQUENCE</scope>
    <source>
        <strain evidence="15">AVDCRST_MAG56</strain>
    </source>
</reference>
<dbReference type="InterPro" id="IPR050344">
    <property type="entry name" value="Peptidase_M1_aminopeptidases"/>
</dbReference>
<comment type="cofactor">
    <cofactor evidence="2">
        <name>Zn(2+)</name>
        <dbReference type="ChEBI" id="CHEBI:29105"/>
    </cofactor>
</comment>
<evidence type="ECO:0000256" key="12">
    <source>
        <dbReference type="SAM" id="SignalP"/>
    </source>
</evidence>
<accession>A0A6J4J115</accession>
<keyword evidence="6 15" id="KW-0031">Aminopeptidase</keyword>
<dbReference type="GO" id="GO:0005615">
    <property type="term" value="C:extracellular space"/>
    <property type="evidence" value="ECO:0007669"/>
    <property type="project" value="TreeGrafter"/>
</dbReference>
<dbReference type="Gene3D" id="2.60.40.1730">
    <property type="entry name" value="tricorn interacting facor f3 domain"/>
    <property type="match status" value="1"/>
</dbReference>
<evidence type="ECO:0000256" key="1">
    <source>
        <dbReference type="ARBA" id="ARBA00000098"/>
    </source>
</evidence>
<keyword evidence="10" id="KW-0862">Zinc</keyword>
<keyword evidence="11" id="KW-0482">Metalloprotease</keyword>
<dbReference type="GO" id="GO:0016020">
    <property type="term" value="C:membrane"/>
    <property type="evidence" value="ECO:0007669"/>
    <property type="project" value="TreeGrafter"/>
</dbReference>
<dbReference type="GO" id="GO:0043171">
    <property type="term" value="P:peptide catabolic process"/>
    <property type="evidence" value="ECO:0007669"/>
    <property type="project" value="TreeGrafter"/>
</dbReference>
<organism evidence="15">
    <name type="scientific">uncultured Cytophagales bacterium</name>
    <dbReference type="NCBI Taxonomy" id="158755"/>
    <lineage>
        <taxon>Bacteria</taxon>
        <taxon>Pseudomonadati</taxon>
        <taxon>Bacteroidota</taxon>
        <taxon>Sphingobacteriia</taxon>
        <taxon>Sphingobacteriales</taxon>
        <taxon>environmental samples</taxon>
    </lineage>
</organism>
<dbReference type="Pfam" id="PF17900">
    <property type="entry name" value="Peptidase_M1_N"/>
    <property type="match status" value="1"/>
</dbReference>
<dbReference type="AlphaFoldDB" id="A0A6J4J115"/>
<dbReference type="GO" id="GO:0042277">
    <property type="term" value="F:peptide binding"/>
    <property type="evidence" value="ECO:0007669"/>
    <property type="project" value="TreeGrafter"/>
</dbReference>
<evidence type="ECO:0000256" key="9">
    <source>
        <dbReference type="ARBA" id="ARBA00022801"/>
    </source>
</evidence>
<dbReference type="GO" id="GO:0008270">
    <property type="term" value="F:zinc ion binding"/>
    <property type="evidence" value="ECO:0007669"/>
    <property type="project" value="InterPro"/>
</dbReference>
<dbReference type="EMBL" id="CADCTQ010000237">
    <property type="protein sequence ID" value="CAA9265304.1"/>
    <property type="molecule type" value="Genomic_DNA"/>
</dbReference>
<dbReference type="SUPFAM" id="SSF55486">
    <property type="entry name" value="Metalloproteases ('zincins'), catalytic domain"/>
    <property type="match status" value="1"/>
</dbReference>
<evidence type="ECO:0000256" key="2">
    <source>
        <dbReference type="ARBA" id="ARBA00001947"/>
    </source>
</evidence>
<dbReference type="PANTHER" id="PTHR11533:SF174">
    <property type="entry name" value="PUROMYCIN-SENSITIVE AMINOPEPTIDASE-RELATED"/>
    <property type="match status" value="1"/>
</dbReference>
<evidence type="ECO:0000256" key="6">
    <source>
        <dbReference type="ARBA" id="ARBA00022438"/>
    </source>
</evidence>
<dbReference type="GO" id="GO:0005737">
    <property type="term" value="C:cytoplasm"/>
    <property type="evidence" value="ECO:0007669"/>
    <property type="project" value="TreeGrafter"/>
</dbReference>
<dbReference type="InterPro" id="IPR001930">
    <property type="entry name" value="Peptidase_M1"/>
</dbReference>
<dbReference type="CDD" id="cd09603">
    <property type="entry name" value="M1_APN_like"/>
    <property type="match status" value="1"/>
</dbReference>
<dbReference type="InterPro" id="IPR045357">
    <property type="entry name" value="Aminopeptidase_N-like_N"/>
</dbReference>
<evidence type="ECO:0000259" key="14">
    <source>
        <dbReference type="Pfam" id="PF17900"/>
    </source>
</evidence>
<keyword evidence="9 15" id="KW-0378">Hydrolase</keyword>
<dbReference type="GO" id="GO:0016285">
    <property type="term" value="F:alanyl aminopeptidase activity"/>
    <property type="evidence" value="ECO:0007669"/>
    <property type="project" value="UniProtKB-EC"/>
</dbReference>
<sequence length="541" mass="60127">MLLLKNAMASLFLAALLVLTVTAQPQAGVDVQHYVFRLTLTDASDRIAGEADVTVQFTGAAGRELRLDLVGTGGSTPTGMTVSGVRRNGQPVPFTHASDALRIPLEPVPAGGEKQVFSITYAGVPTDGLVISKNKFGDRTFFGDNWPNRARHWLPVADHPSDKSTCEFIVTAPAHYRVIGNGLLKEETDLPGNLRRTHWTEAVPIPTKVMVVGASRFVVQHVDTLRNVPVQSWVYPQDRDAGFFDYAPAAPILAFFDSLVGTYPYEKLANVQSKTRYGGMENAGNIFYNEKAIHGKKNLDMERLVAHEIGHQWFGNSVTEKDWPHVWLSEGFATYLADVYVEHAYGPARMAEYLQKERKEVFDFAKENPTAPVVVTQPADLMALLNPNSYQKGAWTLHMLRQRVGDEAFWRGLRTYYGRYRNANAATEDFRQVMEETSGKDLSGFFKQWLYTPGYPKLTGTWAYEATQKELVVQLRQPAGASYVLPLELALYDVAGKLLGKETVQVDGAEKTFRLKVTGVPASVVPDPDTEVLAEVELKKR</sequence>
<dbReference type="InterPro" id="IPR027268">
    <property type="entry name" value="Peptidase_M4/M1_CTD_sf"/>
</dbReference>
<evidence type="ECO:0000256" key="11">
    <source>
        <dbReference type="ARBA" id="ARBA00023049"/>
    </source>
</evidence>
<dbReference type="GO" id="GO:0006508">
    <property type="term" value="P:proteolysis"/>
    <property type="evidence" value="ECO:0007669"/>
    <property type="project" value="UniProtKB-KW"/>
</dbReference>
<protein>
    <recommendedName>
        <fullName evidence="5">Aminopeptidase N</fullName>
        <ecNumber evidence="4">3.4.11.2</ecNumber>
    </recommendedName>
</protein>
<dbReference type="PANTHER" id="PTHR11533">
    <property type="entry name" value="PROTEASE M1 ZINC METALLOPROTEASE"/>
    <property type="match status" value="1"/>
</dbReference>
<evidence type="ECO:0000256" key="10">
    <source>
        <dbReference type="ARBA" id="ARBA00022833"/>
    </source>
</evidence>
<comment type="similarity">
    <text evidence="3">Belongs to the peptidase M1 family.</text>
</comment>
<evidence type="ECO:0000259" key="13">
    <source>
        <dbReference type="Pfam" id="PF01433"/>
    </source>
</evidence>